<comment type="caution">
    <text evidence="1">The sequence shown here is derived from an EMBL/GenBank/DDBJ whole genome shotgun (WGS) entry which is preliminary data.</text>
</comment>
<dbReference type="RefSeq" id="WP_345620719.1">
    <property type="nucleotide sequence ID" value="NZ_BAABIG010000033.1"/>
</dbReference>
<accession>A0ABP9C170</accession>
<keyword evidence="2" id="KW-1185">Reference proteome</keyword>
<dbReference type="Proteomes" id="UP001501265">
    <property type="component" value="Unassembled WGS sequence"/>
</dbReference>
<evidence type="ECO:0000313" key="2">
    <source>
        <dbReference type="Proteomes" id="UP001501265"/>
    </source>
</evidence>
<sequence>MTDKTEDHGDQRFCMACGTPAGTGGLCEHCGATLELPDEAGLVEDPGAAVRRDFEERR</sequence>
<evidence type="ECO:0000313" key="1">
    <source>
        <dbReference type="EMBL" id="GAA4803327.1"/>
    </source>
</evidence>
<name>A0ABP9C170_9ACTN</name>
<organism evidence="1 2">
    <name type="scientific">Streptomyces ziwulingensis</name>
    <dbReference type="NCBI Taxonomy" id="1045501"/>
    <lineage>
        <taxon>Bacteria</taxon>
        <taxon>Bacillati</taxon>
        <taxon>Actinomycetota</taxon>
        <taxon>Actinomycetes</taxon>
        <taxon>Kitasatosporales</taxon>
        <taxon>Streptomycetaceae</taxon>
        <taxon>Streptomyces</taxon>
    </lineage>
</organism>
<gene>
    <name evidence="1" type="ORF">GCM10023220_35690</name>
</gene>
<dbReference type="EMBL" id="BAABIG010000033">
    <property type="protein sequence ID" value="GAA4803327.1"/>
    <property type="molecule type" value="Genomic_DNA"/>
</dbReference>
<proteinExistence type="predicted"/>
<reference evidence="2" key="1">
    <citation type="journal article" date="2019" name="Int. J. Syst. Evol. Microbiol.">
        <title>The Global Catalogue of Microorganisms (GCM) 10K type strain sequencing project: providing services to taxonomists for standard genome sequencing and annotation.</title>
        <authorList>
            <consortium name="The Broad Institute Genomics Platform"/>
            <consortium name="The Broad Institute Genome Sequencing Center for Infectious Disease"/>
            <person name="Wu L."/>
            <person name="Ma J."/>
        </authorList>
    </citation>
    <scope>NUCLEOTIDE SEQUENCE [LARGE SCALE GENOMIC DNA]</scope>
    <source>
        <strain evidence="2">JCM 18081</strain>
    </source>
</reference>
<protein>
    <submittedName>
        <fullName evidence="1">Uncharacterized protein</fullName>
    </submittedName>
</protein>